<proteinExistence type="predicted"/>
<reference evidence="1 2" key="1">
    <citation type="submission" date="2016-06" db="EMBL/GenBank/DDBJ databases">
        <title>The Draft Genome Sequence and Annotation of the Desert Woodrat Neotoma lepida.</title>
        <authorList>
            <person name="Campbell M."/>
            <person name="Oakeson K.F."/>
            <person name="Yandell M."/>
            <person name="Halpert J.R."/>
            <person name="Dearing D."/>
        </authorList>
    </citation>
    <scope>NUCLEOTIDE SEQUENCE [LARGE SCALE GENOMIC DNA]</scope>
    <source>
        <strain evidence="1">417</strain>
        <tissue evidence="1">Liver</tissue>
    </source>
</reference>
<comment type="caution">
    <text evidence="1">The sequence shown here is derived from an EMBL/GenBank/DDBJ whole genome shotgun (WGS) entry which is preliminary data.</text>
</comment>
<sequence length="144" mass="15445">MESLYVTLLSLEATDIHIQCQSISKGSCGKKGAGVLTSPLKEVPDLLNVTKGASDFPMATSFKAALQCFCLKTRASSIIHLTRRALDVLLLINGNSEMCPLIKSSATDMDILNCEEVLEVEANHGKVLEKLTANGTCAYLEVGK</sequence>
<dbReference type="Proteomes" id="UP000092124">
    <property type="component" value="Unassembled WGS sequence"/>
</dbReference>
<name>A0A1A6GJD0_NEOLE</name>
<keyword evidence="2" id="KW-1185">Reference proteome</keyword>
<gene>
    <name evidence="1" type="ORF">A6R68_05085</name>
</gene>
<accession>A0A1A6GJD0</accession>
<organism evidence="1 2">
    <name type="scientific">Neotoma lepida</name>
    <name type="common">Desert woodrat</name>
    <dbReference type="NCBI Taxonomy" id="56216"/>
    <lineage>
        <taxon>Eukaryota</taxon>
        <taxon>Metazoa</taxon>
        <taxon>Chordata</taxon>
        <taxon>Craniata</taxon>
        <taxon>Vertebrata</taxon>
        <taxon>Euteleostomi</taxon>
        <taxon>Mammalia</taxon>
        <taxon>Eutheria</taxon>
        <taxon>Euarchontoglires</taxon>
        <taxon>Glires</taxon>
        <taxon>Rodentia</taxon>
        <taxon>Myomorpha</taxon>
        <taxon>Muroidea</taxon>
        <taxon>Cricetidae</taxon>
        <taxon>Neotominae</taxon>
        <taxon>Neotoma</taxon>
    </lineage>
</organism>
<feature type="non-terminal residue" evidence="1">
    <location>
        <position position="144"/>
    </location>
</feature>
<evidence type="ECO:0000313" key="2">
    <source>
        <dbReference type="Proteomes" id="UP000092124"/>
    </source>
</evidence>
<protein>
    <submittedName>
        <fullName evidence="1">Uncharacterized protein</fullName>
    </submittedName>
</protein>
<evidence type="ECO:0000313" key="1">
    <source>
        <dbReference type="EMBL" id="OBS66373.1"/>
    </source>
</evidence>
<dbReference type="EMBL" id="LZPO01087276">
    <property type="protein sequence ID" value="OBS66373.1"/>
    <property type="molecule type" value="Genomic_DNA"/>
</dbReference>
<dbReference type="AlphaFoldDB" id="A0A1A6GJD0"/>